<comment type="caution">
    <text evidence="1">The sequence shown here is derived from an EMBL/GenBank/DDBJ whole genome shotgun (WGS) entry which is preliminary data.</text>
</comment>
<proteinExistence type="predicted"/>
<dbReference type="Gene3D" id="1.25.40.10">
    <property type="entry name" value="Tetratricopeptide repeat domain"/>
    <property type="match status" value="1"/>
</dbReference>
<accession>A0A9D6LQ09</accession>
<dbReference type="EMBL" id="JACQCQ010000009">
    <property type="protein sequence ID" value="MBI3627628.1"/>
    <property type="molecule type" value="Genomic_DNA"/>
</dbReference>
<evidence type="ECO:0008006" key="3">
    <source>
        <dbReference type="Google" id="ProtNLM"/>
    </source>
</evidence>
<reference evidence="1" key="1">
    <citation type="submission" date="2020-07" db="EMBL/GenBank/DDBJ databases">
        <title>Huge and variable diversity of episymbiotic CPR bacteria and DPANN archaea in groundwater ecosystems.</title>
        <authorList>
            <person name="He C.Y."/>
            <person name="Keren R."/>
            <person name="Whittaker M."/>
            <person name="Farag I.F."/>
            <person name="Doudna J."/>
            <person name="Cate J.H.D."/>
            <person name="Banfield J.F."/>
        </authorList>
    </citation>
    <scope>NUCLEOTIDE SEQUENCE</scope>
    <source>
        <strain evidence="1">NC_groundwater_972_Pr1_S-0.2um_49_27</strain>
    </source>
</reference>
<evidence type="ECO:0000313" key="2">
    <source>
        <dbReference type="Proteomes" id="UP000808388"/>
    </source>
</evidence>
<evidence type="ECO:0000313" key="1">
    <source>
        <dbReference type="EMBL" id="MBI3627628.1"/>
    </source>
</evidence>
<sequence length="95" mass="10745">MKSWHAIVAVLFFCALILYSVGTTLAEIAWEHHRWGQIAIMLDRKDAKLASQIGGYYFNGGAYDLNLAEKGYKKAVAIDPKILWGHYQLARIYLG</sequence>
<dbReference type="InterPro" id="IPR011990">
    <property type="entry name" value="TPR-like_helical_dom_sf"/>
</dbReference>
<dbReference type="Proteomes" id="UP000808388">
    <property type="component" value="Unassembled WGS sequence"/>
</dbReference>
<protein>
    <recommendedName>
        <fullName evidence="3">Tetratricopeptide repeat protein</fullName>
    </recommendedName>
</protein>
<gene>
    <name evidence="1" type="ORF">HY220_02690</name>
</gene>
<dbReference type="SUPFAM" id="SSF48452">
    <property type="entry name" value="TPR-like"/>
    <property type="match status" value="1"/>
</dbReference>
<dbReference type="AlphaFoldDB" id="A0A9D6LQ09"/>
<name>A0A9D6LQ09_9BACT</name>
<organism evidence="1 2">
    <name type="scientific">Candidatus Sungiibacteriota bacterium</name>
    <dbReference type="NCBI Taxonomy" id="2750080"/>
    <lineage>
        <taxon>Bacteria</taxon>
        <taxon>Candidatus Sungiibacteriota</taxon>
    </lineage>
</organism>